<dbReference type="InterPro" id="IPR050584">
    <property type="entry name" value="Cholesterol_7-desaturase"/>
</dbReference>
<dbReference type="InterPro" id="IPR036922">
    <property type="entry name" value="Rieske_2Fe-2S_sf"/>
</dbReference>
<dbReference type="InterPro" id="IPR017941">
    <property type="entry name" value="Rieske_2Fe-2S"/>
</dbReference>
<dbReference type="PANTHER" id="PTHR21266">
    <property type="entry name" value="IRON-SULFUR DOMAIN CONTAINING PROTEIN"/>
    <property type="match status" value="1"/>
</dbReference>
<evidence type="ECO:0000256" key="2">
    <source>
        <dbReference type="ARBA" id="ARBA00022723"/>
    </source>
</evidence>
<evidence type="ECO:0000256" key="3">
    <source>
        <dbReference type="ARBA" id="ARBA00023002"/>
    </source>
</evidence>
<evidence type="ECO:0000313" key="8">
    <source>
        <dbReference type="Proteomes" id="UP000641646"/>
    </source>
</evidence>
<keyword evidence="4" id="KW-0408">Iron</keyword>
<gene>
    <name evidence="7" type="ORF">H6G03_13185</name>
</gene>
<reference evidence="7" key="2">
    <citation type="submission" date="2020-08" db="EMBL/GenBank/DDBJ databases">
        <authorList>
            <person name="Chen M."/>
            <person name="Teng W."/>
            <person name="Zhao L."/>
            <person name="Hu C."/>
            <person name="Zhou Y."/>
            <person name="Han B."/>
            <person name="Song L."/>
            <person name="Shu W."/>
        </authorList>
    </citation>
    <scope>NUCLEOTIDE SEQUENCE</scope>
    <source>
        <strain evidence="7">FACHB-1375</strain>
    </source>
</reference>
<dbReference type="SUPFAM" id="SSF55961">
    <property type="entry name" value="Bet v1-like"/>
    <property type="match status" value="1"/>
</dbReference>
<dbReference type="EMBL" id="JACJPW010000030">
    <property type="protein sequence ID" value="MBD2182050.1"/>
    <property type="molecule type" value="Genomic_DNA"/>
</dbReference>
<dbReference type="GO" id="GO:0016705">
    <property type="term" value="F:oxidoreductase activity, acting on paired donors, with incorporation or reduction of molecular oxygen"/>
    <property type="evidence" value="ECO:0007669"/>
    <property type="project" value="UniProtKB-ARBA"/>
</dbReference>
<keyword evidence="2" id="KW-0479">Metal-binding</keyword>
<accession>A0A926VDX0</accession>
<evidence type="ECO:0000313" key="7">
    <source>
        <dbReference type="EMBL" id="MBD2182050.1"/>
    </source>
</evidence>
<name>A0A926VDX0_9CYAN</name>
<dbReference type="GO" id="GO:0051537">
    <property type="term" value="F:2 iron, 2 sulfur cluster binding"/>
    <property type="evidence" value="ECO:0007669"/>
    <property type="project" value="UniProtKB-KW"/>
</dbReference>
<dbReference type="CDD" id="cd03469">
    <property type="entry name" value="Rieske_RO_Alpha_N"/>
    <property type="match status" value="1"/>
</dbReference>
<dbReference type="SUPFAM" id="SSF50022">
    <property type="entry name" value="ISP domain"/>
    <property type="match status" value="1"/>
</dbReference>
<sequence length="333" mass="37868">MIAADPILLNDWHAVAKVEDCPPGKILTTRLLGEDLVLWRPLDPQAPVQAWQDRCPHRGAPLSLGKVCDRTLACVYHGWEYDPTGKCVLIPPHPALEPPAGAQIKTYHCRERYGAVWVCLGTPSADVPPFPEWDEPNCLQILSEPIHGNASGFRLVEIGIDFTHFRYLHNQTECNPQVHEDFQVEMTTDGITVCERHFPDADSQGKRVTYTSTSSMKIPHPLRLYSYIEITQGPYKGRFAFLTAITPVEEEKSVQWSFTATNMDKAMLPQWLVFNQQVQQEDVWMAERLQPKRMPLIPPTDNKWPADLHVPSDRSSVTYRKWLKQIGVTYGVC</sequence>
<proteinExistence type="predicted"/>
<keyword evidence="8" id="KW-1185">Reference proteome</keyword>
<dbReference type="GO" id="GO:0046872">
    <property type="term" value="F:metal ion binding"/>
    <property type="evidence" value="ECO:0007669"/>
    <property type="project" value="UniProtKB-KW"/>
</dbReference>
<evidence type="ECO:0000256" key="4">
    <source>
        <dbReference type="ARBA" id="ARBA00023004"/>
    </source>
</evidence>
<dbReference type="Gene3D" id="2.102.10.10">
    <property type="entry name" value="Rieske [2Fe-2S] iron-sulphur domain"/>
    <property type="match status" value="1"/>
</dbReference>
<reference evidence="7" key="1">
    <citation type="journal article" date="2015" name="ISME J.">
        <title>Draft Genome Sequence of Streptomyces incarnatus NRRL8089, which Produces the Nucleoside Antibiotic Sinefungin.</title>
        <authorList>
            <person name="Oshima K."/>
            <person name="Hattori M."/>
            <person name="Shimizu H."/>
            <person name="Fukuda K."/>
            <person name="Nemoto M."/>
            <person name="Inagaki K."/>
            <person name="Tamura T."/>
        </authorList>
    </citation>
    <scope>NUCLEOTIDE SEQUENCE</scope>
    <source>
        <strain evidence="7">FACHB-1375</strain>
    </source>
</reference>
<dbReference type="RefSeq" id="WP_190464862.1">
    <property type="nucleotide sequence ID" value="NZ_JACJPW010000030.1"/>
</dbReference>
<organism evidence="7 8">
    <name type="scientific">Aerosakkonema funiforme FACHB-1375</name>
    <dbReference type="NCBI Taxonomy" id="2949571"/>
    <lineage>
        <taxon>Bacteria</taxon>
        <taxon>Bacillati</taxon>
        <taxon>Cyanobacteriota</taxon>
        <taxon>Cyanophyceae</taxon>
        <taxon>Oscillatoriophycideae</taxon>
        <taxon>Aerosakkonematales</taxon>
        <taxon>Aerosakkonemataceae</taxon>
        <taxon>Aerosakkonema</taxon>
    </lineage>
</organism>
<keyword evidence="5" id="KW-0411">Iron-sulfur</keyword>
<dbReference type="Gene3D" id="3.90.380.10">
    <property type="entry name" value="Naphthalene 1,2-dioxygenase Alpha Subunit, Chain A, domain 1"/>
    <property type="match status" value="1"/>
</dbReference>
<dbReference type="GO" id="GO:0051213">
    <property type="term" value="F:dioxygenase activity"/>
    <property type="evidence" value="ECO:0007669"/>
    <property type="project" value="UniProtKB-KW"/>
</dbReference>
<dbReference type="Proteomes" id="UP000641646">
    <property type="component" value="Unassembled WGS sequence"/>
</dbReference>
<protein>
    <submittedName>
        <fullName evidence="7">Aromatic ring-hydroxylating dioxygenase subunit alpha</fullName>
    </submittedName>
</protein>
<keyword evidence="1" id="KW-0001">2Fe-2S</keyword>
<evidence type="ECO:0000256" key="5">
    <source>
        <dbReference type="ARBA" id="ARBA00023014"/>
    </source>
</evidence>
<dbReference type="GO" id="GO:0004497">
    <property type="term" value="F:monooxygenase activity"/>
    <property type="evidence" value="ECO:0007669"/>
    <property type="project" value="UniProtKB-ARBA"/>
</dbReference>
<dbReference type="Pfam" id="PF19112">
    <property type="entry name" value="VanA_C"/>
    <property type="match status" value="1"/>
</dbReference>
<dbReference type="Pfam" id="PF00355">
    <property type="entry name" value="Rieske"/>
    <property type="match status" value="1"/>
</dbReference>
<dbReference type="AlphaFoldDB" id="A0A926VDX0"/>
<keyword evidence="3" id="KW-0560">Oxidoreductase</keyword>
<dbReference type="PROSITE" id="PS51296">
    <property type="entry name" value="RIESKE"/>
    <property type="match status" value="1"/>
</dbReference>
<evidence type="ECO:0000259" key="6">
    <source>
        <dbReference type="PROSITE" id="PS51296"/>
    </source>
</evidence>
<keyword evidence="7" id="KW-0223">Dioxygenase</keyword>
<comment type="caution">
    <text evidence="7">The sequence shown here is derived from an EMBL/GenBank/DDBJ whole genome shotgun (WGS) entry which is preliminary data.</text>
</comment>
<evidence type="ECO:0000256" key="1">
    <source>
        <dbReference type="ARBA" id="ARBA00022714"/>
    </source>
</evidence>
<feature type="domain" description="Rieske" evidence="6">
    <location>
        <begin position="13"/>
        <end position="118"/>
    </location>
</feature>
<dbReference type="InterPro" id="IPR044043">
    <property type="entry name" value="VanA_C_cat"/>
</dbReference>
<dbReference type="PANTHER" id="PTHR21266:SF60">
    <property type="entry name" value="3-KETOSTEROID-9-ALPHA-MONOOXYGENASE, OXYGENASE COMPONENT"/>
    <property type="match status" value="1"/>
</dbReference>